<dbReference type="Proteomes" id="UP001066276">
    <property type="component" value="Chromosome 5"/>
</dbReference>
<proteinExistence type="predicted"/>
<reference evidence="2" key="1">
    <citation type="journal article" date="2022" name="bioRxiv">
        <title>Sequencing and chromosome-scale assembly of the giantPleurodeles waltlgenome.</title>
        <authorList>
            <person name="Brown T."/>
            <person name="Elewa A."/>
            <person name="Iarovenko S."/>
            <person name="Subramanian E."/>
            <person name="Araus A.J."/>
            <person name="Petzold A."/>
            <person name="Susuki M."/>
            <person name="Suzuki K.-i.T."/>
            <person name="Hayashi T."/>
            <person name="Toyoda A."/>
            <person name="Oliveira C."/>
            <person name="Osipova E."/>
            <person name="Leigh N.D."/>
            <person name="Simon A."/>
            <person name="Yun M.H."/>
        </authorList>
    </citation>
    <scope>NUCLEOTIDE SEQUENCE</scope>
    <source>
        <strain evidence="2">20211129_DDA</strain>
        <tissue evidence="2">Liver</tissue>
    </source>
</reference>
<evidence type="ECO:0000313" key="3">
    <source>
        <dbReference type="Proteomes" id="UP001066276"/>
    </source>
</evidence>
<keyword evidence="3" id="KW-1185">Reference proteome</keyword>
<organism evidence="2 3">
    <name type="scientific">Pleurodeles waltl</name>
    <name type="common">Iberian ribbed newt</name>
    <dbReference type="NCBI Taxonomy" id="8319"/>
    <lineage>
        <taxon>Eukaryota</taxon>
        <taxon>Metazoa</taxon>
        <taxon>Chordata</taxon>
        <taxon>Craniata</taxon>
        <taxon>Vertebrata</taxon>
        <taxon>Euteleostomi</taxon>
        <taxon>Amphibia</taxon>
        <taxon>Batrachia</taxon>
        <taxon>Caudata</taxon>
        <taxon>Salamandroidea</taxon>
        <taxon>Salamandridae</taxon>
        <taxon>Pleurodelinae</taxon>
        <taxon>Pleurodeles</taxon>
    </lineage>
</organism>
<feature type="region of interest" description="Disordered" evidence="1">
    <location>
        <begin position="1"/>
        <end position="53"/>
    </location>
</feature>
<name>A0AAV7S5C4_PLEWA</name>
<dbReference type="EMBL" id="JANPWB010000009">
    <property type="protein sequence ID" value="KAJ1159142.1"/>
    <property type="molecule type" value="Genomic_DNA"/>
</dbReference>
<feature type="compositionally biased region" description="Basic and acidic residues" evidence="1">
    <location>
        <begin position="23"/>
        <end position="53"/>
    </location>
</feature>
<sequence length="90" mass="10180">MTRARLPTTPEASADLRLPAGRRSKEVRSLRRLGEELSQRGRTEPLKNRTEQQIRQETITGGRARSSQWGEIRIALAQSGAQQHPLPILR</sequence>
<gene>
    <name evidence="2" type="ORF">NDU88_011812</name>
</gene>
<evidence type="ECO:0000313" key="2">
    <source>
        <dbReference type="EMBL" id="KAJ1159142.1"/>
    </source>
</evidence>
<evidence type="ECO:0000256" key="1">
    <source>
        <dbReference type="SAM" id="MobiDB-lite"/>
    </source>
</evidence>
<comment type="caution">
    <text evidence="2">The sequence shown here is derived from an EMBL/GenBank/DDBJ whole genome shotgun (WGS) entry which is preliminary data.</text>
</comment>
<protein>
    <submittedName>
        <fullName evidence="2">Uncharacterized protein</fullName>
    </submittedName>
</protein>
<dbReference type="AlphaFoldDB" id="A0AAV7S5C4"/>
<accession>A0AAV7S5C4</accession>